<dbReference type="GO" id="GO:0016747">
    <property type="term" value="F:acyltransferase activity, transferring groups other than amino-acyl groups"/>
    <property type="evidence" value="ECO:0007669"/>
    <property type="project" value="InterPro"/>
</dbReference>
<dbReference type="PROSITE" id="PS51186">
    <property type="entry name" value="GNAT"/>
    <property type="match status" value="1"/>
</dbReference>
<keyword evidence="1" id="KW-0808">Transferase</keyword>
<evidence type="ECO:0000313" key="5">
    <source>
        <dbReference type="Proteomes" id="UP000623681"/>
    </source>
</evidence>
<dbReference type="Pfam" id="PF00583">
    <property type="entry name" value="Acetyltransf_1"/>
    <property type="match status" value="1"/>
</dbReference>
<dbReference type="InterPro" id="IPR051556">
    <property type="entry name" value="N-term/lysine_N-AcTrnsfr"/>
</dbReference>
<dbReference type="PANTHER" id="PTHR42919:SF8">
    <property type="entry name" value="N-ALPHA-ACETYLTRANSFERASE 50"/>
    <property type="match status" value="1"/>
</dbReference>
<dbReference type="Proteomes" id="UP000623681">
    <property type="component" value="Unassembled WGS sequence"/>
</dbReference>
<dbReference type="InterPro" id="IPR016181">
    <property type="entry name" value="Acyl_CoA_acyltransferase"/>
</dbReference>
<accession>A0A937FBM2</accession>
<protein>
    <submittedName>
        <fullName evidence="4">GNAT family N-acetyltransferase</fullName>
    </submittedName>
</protein>
<evidence type="ECO:0000256" key="1">
    <source>
        <dbReference type="ARBA" id="ARBA00022679"/>
    </source>
</evidence>
<evidence type="ECO:0000256" key="2">
    <source>
        <dbReference type="ARBA" id="ARBA00023315"/>
    </source>
</evidence>
<dbReference type="Gene3D" id="3.40.630.30">
    <property type="match status" value="1"/>
</dbReference>
<sequence length="278" mass="32395">MKIKKVRKFDLNLIKEISDEAIEMNPLNEDFEEAYTKANILDKLVLRTNLKVYSYEDKLGMIWKENLRDDYVNLRSLYFQDGFEEFPLNEFKSNKFYSFETTATQGNTELLNKIGFQISDESIVLLKKLGNVDFIKAEDVEFKVVQNNSDIKTRAEIQNSIFKDVNRADLKVADIVNDMKQSYYIDDLSILILHKGVSIGYGQVIYLNKQYLVVNFGIIDGYRKKGYGRILLNRIIATCTEKNIKDLYIRVSEKNTPAVNLYNSVGFNYYNKVVGWIR</sequence>
<comment type="caution">
    <text evidence="4">The sequence shown here is derived from an EMBL/GenBank/DDBJ whole genome shotgun (WGS) entry which is preliminary data.</text>
</comment>
<organism evidence="4 5">
    <name type="scientific">Clostridium paridis</name>
    <dbReference type="NCBI Taxonomy" id="2803863"/>
    <lineage>
        <taxon>Bacteria</taxon>
        <taxon>Bacillati</taxon>
        <taxon>Bacillota</taxon>
        <taxon>Clostridia</taxon>
        <taxon>Eubacteriales</taxon>
        <taxon>Clostridiaceae</taxon>
        <taxon>Clostridium</taxon>
    </lineage>
</organism>
<name>A0A937FBM2_9CLOT</name>
<dbReference type="AlphaFoldDB" id="A0A937FBM2"/>
<gene>
    <name evidence="4" type="ORF">JK634_03840</name>
</gene>
<proteinExistence type="predicted"/>
<keyword evidence="2" id="KW-0012">Acyltransferase</keyword>
<keyword evidence="5" id="KW-1185">Reference proteome</keyword>
<dbReference type="SUPFAM" id="SSF55729">
    <property type="entry name" value="Acyl-CoA N-acyltransferases (Nat)"/>
    <property type="match status" value="1"/>
</dbReference>
<dbReference type="InterPro" id="IPR000182">
    <property type="entry name" value="GNAT_dom"/>
</dbReference>
<reference evidence="4" key="1">
    <citation type="submission" date="2021-01" db="EMBL/GenBank/DDBJ databases">
        <title>Genome public.</title>
        <authorList>
            <person name="Liu C."/>
            <person name="Sun Q."/>
        </authorList>
    </citation>
    <scope>NUCLEOTIDE SEQUENCE</scope>
    <source>
        <strain evidence="4">YIM B02565</strain>
    </source>
</reference>
<dbReference type="EMBL" id="JAESWA010000017">
    <property type="protein sequence ID" value="MBL4930924.1"/>
    <property type="molecule type" value="Genomic_DNA"/>
</dbReference>
<feature type="domain" description="N-acetyltransferase" evidence="3">
    <location>
        <begin position="149"/>
        <end position="278"/>
    </location>
</feature>
<dbReference type="CDD" id="cd04301">
    <property type="entry name" value="NAT_SF"/>
    <property type="match status" value="1"/>
</dbReference>
<dbReference type="PANTHER" id="PTHR42919">
    <property type="entry name" value="N-ALPHA-ACETYLTRANSFERASE"/>
    <property type="match status" value="1"/>
</dbReference>
<evidence type="ECO:0000259" key="3">
    <source>
        <dbReference type="PROSITE" id="PS51186"/>
    </source>
</evidence>
<dbReference type="RefSeq" id="WP_202766304.1">
    <property type="nucleotide sequence ID" value="NZ_JAESWA010000017.1"/>
</dbReference>
<evidence type="ECO:0000313" key="4">
    <source>
        <dbReference type="EMBL" id="MBL4930924.1"/>
    </source>
</evidence>